<evidence type="ECO:0000313" key="3">
    <source>
        <dbReference type="EMBL" id="CDR42234.1"/>
    </source>
</evidence>
<dbReference type="GO" id="GO:0030687">
    <property type="term" value="C:preribosome, large subunit precursor"/>
    <property type="evidence" value="ECO:0007669"/>
    <property type="project" value="TreeGrafter"/>
</dbReference>
<dbReference type="PANTHER" id="PTHR28219:SF1">
    <property type="entry name" value="UPF0642 PROTEIN YBL028C"/>
    <property type="match status" value="1"/>
</dbReference>
<evidence type="ECO:0000256" key="1">
    <source>
        <dbReference type="SAM" id="MobiDB-lite"/>
    </source>
</evidence>
<dbReference type="InterPro" id="IPR019434">
    <property type="entry name" value="DUF2423"/>
</dbReference>
<feature type="compositionally biased region" description="Basic residues" evidence="1">
    <location>
        <begin position="1"/>
        <end position="17"/>
    </location>
</feature>
<name>A0A061AXF1_CYBFA</name>
<accession>A0A061AXF1</accession>
<organism evidence="3">
    <name type="scientific">Cyberlindnera fabianii</name>
    <name type="common">Yeast</name>
    <name type="synonym">Hansenula fabianii</name>
    <dbReference type="NCBI Taxonomy" id="36022"/>
    <lineage>
        <taxon>Eukaryota</taxon>
        <taxon>Fungi</taxon>
        <taxon>Dikarya</taxon>
        <taxon>Ascomycota</taxon>
        <taxon>Saccharomycotina</taxon>
        <taxon>Saccharomycetes</taxon>
        <taxon>Phaffomycetales</taxon>
        <taxon>Phaffomycetaceae</taxon>
        <taxon>Cyberlindnera</taxon>
    </lineage>
</organism>
<feature type="region of interest" description="Disordered" evidence="1">
    <location>
        <begin position="63"/>
        <end position="105"/>
    </location>
</feature>
<protein>
    <submittedName>
        <fullName evidence="3">CYFA0S08e05160g1_1</fullName>
    </submittedName>
</protein>
<evidence type="ECO:0000259" key="2">
    <source>
        <dbReference type="Pfam" id="PF10338"/>
    </source>
</evidence>
<feature type="domain" description="DUF2423" evidence="2">
    <location>
        <begin position="1"/>
        <end position="44"/>
    </location>
</feature>
<feature type="region of interest" description="Disordered" evidence="1">
    <location>
        <begin position="1"/>
        <end position="21"/>
    </location>
</feature>
<sequence>MAKSLRSKSKLKAKSVKRGKEFQAAVDERTKRLHEKAKLDLIKQKQAAGEEVSEDVVAEDAMVDDEEAENKKKVSTSGTRGSRHQKIKMKKGKKNMHTNFRTKKK</sequence>
<dbReference type="Pfam" id="PF10338">
    <property type="entry name" value="YBL028C_N"/>
    <property type="match status" value="1"/>
</dbReference>
<reference evidence="3" key="1">
    <citation type="journal article" date="2014" name="Genome Announc.">
        <title>Genome sequence of the yeast Cyberlindnera fabianii (Hansenula fabianii).</title>
        <authorList>
            <person name="Freel K.C."/>
            <person name="Sarilar V."/>
            <person name="Neuveglise C."/>
            <person name="Devillers H."/>
            <person name="Friedrich A."/>
            <person name="Schacherer J."/>
        </authorList>
    </citation>
    <scope>NUCLEOTIDE SEQUENCE</scope>
    <source>
        <strain evidence="3">YJS4271</strain>
    </source>
</reference>
<dbReference type="PANTHER" id="PTHR28219">
    <property type="entry name" value="UPF0642 PROTEIN YBL028C"/>
    <property type="match status" value="1"/>
</dbReference>
<dbReference type="AlphaFoldDB" id="A0A061AXF1"/>
<dbReference type="EMBL" id="LK052893">
    <property type="protein sequence ID" value="CDR42234.1"/>
    <property type="molecule type" value="Genomic_DNA"/>
</dbReference>
<proteinExistence type="predicted"/>
<feature type="compositionally biased region" description="Basic residues" evidence="1">
    <location>
        <begin position="81"/>
        <end position="105"/>
    </location>
</feature>
<gene>
    <name evidence="3" type="ORF">CYFA0S_08e05160g</name>
</gene>